<organism evidence="8 9">
    <name type="scientific">Callosobruchus maculatus</name>
    <name type="common">Southern cowpea weevil</name>
    <name type="synonym">Pulse bruchid</name>
    <dbReference type="NCBI Taxonomy" id="64391"/>
    <lineage>
        <taxon>Eukaryota</taxon>
        <taxon>Metazoa</taxon>
        <taxon>Ecdysozoa</taxon>
        <taxon>Arthropoda</taxon>
        <taxon>Hexapoda</taxon>
        <taxon>Insecta</taxon>
        <taxon>Pterygota</taxon>
        <taxon>Neoptera</taxon>
        <taxon>Endopterygota</taxon>
        <taxon>Coleoptera</taxon>
        <taxon>Polyphaga</taxon>
        <taxon>Cucujiformia</taxon>
        <taxon>Chrysomeloidea</taxon>
        <taxon>Chrysomelidae</taxon>
        <taxon>Bruchinae</taxon>
        <taxon>Bruchini</taxon>
        <taxon>Callosobruchus</taxon>
    </lineage>
</organism>
<keyword evidence="3" id="KW-0442">Lipid degradation</keyword>
<accession>A0A653DTL8</accession>
<gene>
    <name evidence="8" type="ORF">CALMAC_LOCUS20353</name>
</gene>
<dbReference type="GO" id="GO:0016042">
    <property type="term" value="P:lipid catabolic process"/>
    <property type="evidence" value="ECO:0007669"/>
    <property type="project" value="UniProtKB-KW"/>
</dbReference>
<evidence type="ECO:0000259" key="7">
    <source>
        <dbReference type="Pfam" id="PF05826"/>
    </source>
</evidence>
<dbReference type="GO" id="GO:0006644">
    <property type="term" value="P:phospholipid metabolic process"/>
    <property type="evidence" value="ECO:0007669"/>
    <property type="project" value="InterPro"/>
</dbReference>
<dbReference type="AlphaFoldDB" id="A0A653DTL8"/>
<dbReference type="Gene3D" id="1.20.90.10">
    <property type="entry name" value="Phospholipase A2 domain"/>
    <property type="match status" value="1"/>
</dbReference>
<keyword evidence="6" id="KW-0732">Signal</keyword>
<dbReference type="InterPro" id="IPR036444">
    <property type="entry name" value="PLipase_A2_dom_sf"/>
</dbReference>
<dbReference type="Pfam" id="PF05826">
    <property type="entry name" value="Phospholip_A2_2"/>
    <property type="match status" value="1"/>
</dbReference>
<reference evidence="8 9" key="1">
    <citation type="submission" date="2019-01" db="EMBL/GenBank/DDBJ databases">
        <authorList>
            <person name="Sayadi A."/>
        </authorList>
    </citation>
    <scope>NUCLEOTIDE SEQUENCE [LARGE SCALE GENOMIC DNA]</scope>
</reference>
<dbReference type="SUPFAM" id="SSF48619">
    <property type="entry name" value="Phospholipase A2, PLA2"/>
    <property type="match status" value="1"/>
</dbReference>
<protein>
    <recommendedName>
        <fullName evidence="2">phospholipase A2</fullName>
        <ecNumber evidence="2">3.1.1.4</ecNumber>
    </recommendedName>
    <alternativeName>
        <fullName evidence="5">Phosphatidylcholine 2-acylhydrolase</fullName>
    </alternativeName>
</protein>
<feature type="signal peptide" evidence="6">
    <location>
        <begin position="1"/>
        <end position="29"/>
    </location>
</feature>
<dbReference type="EMBL" id="CAACVG010014688">
    <property type="protein sequence ID" value="VEN63558.1"/>
    <property type="molecule type" value="Genomic_DNA"/>
</dbReference>
<dbReference type="EC" id="3.1.1.4" evidence="2"/>
<evidence type="ECO:0000256" key="6">
    <source>
        <dbReference type="SAM" id="SignalP"/>
    </source>
</evidence>
<evidence type="ECO:0000256" key="1">
    <source>
        <dbReference type="ARBA" id="ARBA00001913"/>
    </source>
</evidence>
<evidence type="ECO:0000256" key="4">
    <source>
        <dbReference type="ARBA" id="ARBA00023098"/>
    </source>
</evidence>
<comment type="cofactor">
    <cofactor evidence="1">
        <name>Ca(2+)</name>
        <dbReference type="ChEBI" id="CHEBI:29108"/>
    </cofactor>
</comment>
<dbReference type="PANTHER" id="PTHR12253">
    <property type="entry name" value="RH14732P"/>
    <property type="match status" value="1"/>
</dbReference>
<keyword evidence="9" id="KW-1185">Reference proteome</keyword>
<evidence type="ECO:0000256" key="2">
    <source>
        <dbReference type="ARBA" id="ARBA00013278"/>
    </source>
</evidence>
<evidence type="ECO:0000313" key="9">
    <source>
        <dbReference type="Proteomes" id="UP000410492"/>
    </source>
</evidence>
<dbReference type="GO" id="GO:0004623">
    <property type="term" value="F:phospholipase A2 activity"/>
    <property type="evidence" value="ECO:0007669"/>
    <property type="project" value="UniProtKB-EC"/>
</dbReference>
<name>A0A653DTL8_CALMS</name>
<feature type="chain" id="PRO_5024845896" description="phospholipase A2" evidence="6">
    <location>
        <begin position="30"/>
        <end position="314"/>
    </location>
</feature>
<proteinExistence type="predicted"/>
<evidence type="ECO:0000313" key="8">
    <source>
        <dbReference type="EMBL" id="VEN63558.1"/>
    </source>
</evidence>
<dbReference type="Proteomes" id="UP000410492">
    <property type="component" value="Unassembled WGS sequence"/>
</dbReference>
<feature type="domain" description="Phospholipase A2-like central" evidence="7">
    <location>
        <begin position="187"/>
        <end position="282"/>
    </location>
</feature>
<dbReference type="CDD" id="cd04704">
    <property type="entry name" value="PLA2_bee_venom_like"/>
    <property type="match status" value="1"/>
</dbReference>
<sequence length="314" mass="36642">MLLERRYSPRCIRHLLVALTIFWWLSALARLEEITDFISINTLPDGEVETRIYYKGVVAKETTTAKNKSLKFRQLSRGKRVLQLIYSDNKLVDCEFFRKGVNSTNPFLHNFMKDMRAIVAPDSTIPAALLSLDGVNTLPKNYAWVNWSRLRSDCRRRHKEIQKEMRKRRAAIDTDRSKRDASSMFLVPGTKWCGKGYSADKYTRLGGFSRTDRCCRKHDLACPFWIGAFETKYGLFNWRMNTLMHCNCDERFRACLKRVGTSDANLVGKLFFNFVQTKCFVLKPKKKCVRTSWWGTCEKHKVVKQAILRDNSAY</sequence>
<evidence type="ECO:0000256" key="5">
    <source>
        <dbReference type="ARBA" id="ARBA00029903"/>
    </source>
</evidence>
<dbReference type="InterPro" id="IPR016090">
    <property type="entry name" value="PLA2-like_dom"/>
</dbReference>
<dbReference type="OrthoDB" id="6075074at2759"/>
<keyword evidence="4" id="KW-0443">Lipid metabolism</keyword>
<dbReference type="GO" id="GO:0050482">
    <property type="term" value="P:arachidonate secretion"/>
    <property type="evidence" value="ECO:0007669"/>
    <property type="project" value="InterPro"/>
</dbReference>
<evidence type="ECO:0000256" key="3">
    <source>
        <dbReference type="ARBA" id="ARBA00022963"/>
    </source>
</evidence>